<keyword evidence="2" id="KW-1133">Transmembrane helix</keyword>
<reference evidence="4 5" key="1">
    <citation type="submission" date="2019-03" db="EMBL/GenBank/DDBJ databases">
        <authorList>
            <person name="Gaulin E."/>
            <person name="Dumas B."/>
        </authorList>
    </citation>
    <scope>NUCLEOTIDE SEQUENCE [LARGE SCALE GENOMIC DNA]</scope>
    <source>
        <strain evidence="4">CBS 568.67</strain>
    </source>
</reference>
<keyword evidence="2" id="KW-0472">Membrane</keyword>
<dbReference type="AlphaFoldDB" id="A0A485L4M0"/>
<keyword evidence="2" id="KW-0812">Transmembrane</keyword>
<feature type="transmembrane region" description="Helical" evidence="2">
    <location>
        <begin position="79"/>
        <end position="106"/>
    </location>
</feature>
<dbReference type="EMBL" id="CAADRA010005742">
    <property type="protein sequence ID" value="VFT92494.1"/>
    <property type="molecule type" value="Genomic_DNA"/>
</dbReference>
<name>A0A485L4M0_9STRA</name>
<accession>A0A485L4M0</accession>
<organism evidence="4 5">
    <name type="scientific">Aphanomyces stellatus</name>
    <dbReference type="NCBI Taxonomy" id="120398"/>
    <lineage>
        <taxon>Eukaryota</taxon>
        <taxon>Sar</taxon>
        <taxon>Stramenopiles</taxon>
        <taxon>Oomycota</taxon>
        <taxon>Saprolegniomycetes</taxon>
        <taxon>Saprolegniales</taxon>
        <taxon>Verrucalvaceae</taxon>
        <taxon>Aphanomyces</taxon>
    </lineage>
</organism>
<evidence type="ECO:0000313" key="3">
    <source>
        <dbReference type="EMBL" id="KAF0693321.1"/>
    </source>
</evidence>
<keyword evidence="5" id="KW-1185">Reference proteome</keyword>
<sequence>MRLMTNVSPRYASTDDDASHTAIPMEAAPPAIRVVDAAASFIQRSYTVRFLRTLYMLLTVCVSGVFASAFLVINMFYSIALIVLGPVFGAPWLGVDHELVILGMLLRMEFRRAEFYRTHAEALDKLAGNDTTTTTKLTKREIDALLQEIVQAQNDAVQEQIESGEKIIETKDTMSLSSVVVATVFFCAYCLYFWHDKGHSYGDVNSKYLDGLAIVLPMLLQEEMATGLSQVLLWYKWTPFSVDALIASTFGPIVRRHQFRSFESQINKQCLSVGVGAPDMTGFTAFITSLWTLFFLIQGYIVERLGKDGDARGELPRHAWLINTYWCILYYSGALILFCYLPFVCHISQLKKKDLESVAATCRTYIFLKRMGKTQSYLLRDKQQQEQDILLPSPYDEDAYYMARHLRYQTLMKMTADDAISFALYVVALSTYNFERTNDEPNALPNMQPTTSDRLTLSPLVKKNNPSFWARRIGDHHNATDAFPAFLLRLPKLDGTYVDSTEDHMTLFSMPVMDTYTTHHVTETITLEDVLIERNISNPNEIFNCSIVQNKKIYIAPKCNHLVCVGLEVKLMKKYTVSIFIMADQSADDAASFGLGPVYVAVCETPSVVRLRPTVDSPDTVEFKEVVDEHQLRAFASCTFKFDDKHAQLKFACKDTDETDAGAADEPAL</sequence>
<feature type="transmembrane region" description="Helical" evidence="2">
    <location>
        <begin position="323"/>
        <end position="343"/>
    </location>
</feature>
<evidence type="ECO:0000256" key="2">
    <source>
        <dbReference type="SAM" id="Phobius"/>
    </source>
</evidence>
<feature type="coiled-coil region" evidence="1">
    <location>
        <begin position="135"/>
        <end position="162"/>
    </location>
</feature>
<proteinExistence type="predicted"/>
<evidence type="ECO:0000256" key="1">
    <source>
        <dbReference type="SAM" id="Coils"/>
    </source>
</evidence>
<feature type="transmembrane region" description="Helical" evidence="2">
    <location>
        <begin position="176"/>
        <end position="194"/>
    </location>
</feature>
<protein>
    <submittedName>
        <fullName evidence="4">Aste57867_15702 protein</fullName>
    </submittedName>
</protein>
<evidence type="ECO:0000313" key="5">
    <source>
        <dbReference type="Proteomes" id="UP000332933"/>
    </source>
</evidence>
<reference evidence="3" key="2">
    <citation type="submission" date="2019-06" db="EMBL/GenBank/DDBJ databases">
        <title>Genomics analysis of Aphanomyces spp. identifies a new class of oomycete effector associated with host adaptation.</title>
        <authorList>
            <person name="Gaulin E."/>
        </authorList>
    </citation>
    <scope>NUCLEOTIDE SEQUENCE</scope>
    <source>
        <strain evidence="3">CBS 578.67</strain>
    </source>
</reference>
<evidence type="ECO:0000313" key="4">
    <source>
        <dbReference type="EMBL" id="VFT92494.1"/>
    </source>
</evidence>
<feature type="transmembrane region" description="Helical" evidence="2">
    <location>
        <begin position="54"/>
        <end position="73"/>
    </location>
</feature>
<gene>
    <name evidence="4" type="primary">Aste57867_15702</name>
    <name evidence="3" type="ORF">As57867_015646</name>
    <name evidence="4" type="ORF">ASTE57867_15702</name>
</gene>
<dbReference type="EMBL" id="VJMH01005721">
    <property type="protein sequence ID" value="KAF0693321.1"/>
    <property type="molecule type" value="Genomic_DNA"/>
</dbReference>
<feature type="transmembrane region" description="Helical" evidence="2">
    <location>
        <begin position="283"/>
        <end position="302"/>
    </location>
</feature>
<keyword evidence="1" id="KW-0175">Coiled coil</keyword>
<dbReference type="Proteomes" id="UP000332933">
    <property type="component" value="Unassembled WGS sequence"/>
</dbReference>